<evidence type="ECO:0000313" key="1">
    <source>
        <dbReference type="EMBL" id="ATF09172.1"/>
    </source>
</evidence>
<dbReference type="EMBL" id="CP020660">
    <property type="protein sequence ID" value="ATF09172.1"/>
    <property type="molecule type" value="Genomic_DNA"/>
</dbReference>
<evidence type="ECO:0000313" key="2">
    <source>
        <dbReference type="Proteomes" id="UP000218160"/>
    </source>
</evidence>
<sequence>MFFAGNDPVWFLRKLFELSVHCIVKCLFDALSTFSKFEPDIYYLKWRIIVDSLLKKHLVEKIFEWIEK</sequence>
<dbReference type="AlphaFoldDB" id="A0A291B844"/>
<organism evidence="1 2">
    <name type="scientific">Candidatus Enterovibrio altilux</name>
    <dbReference type="NCBI Taxonomy" id="1927128"/>
    <lineage>
        <taxon>Bacteria</taxon>
        <taxon>Pseudomonadati</taxon>
        <taxon>Pseudomonadota</taxon>
        <taxon>Gammaproteobacteria</taxon>
        <taxon>Vibrionales</taxon>
        <taxon>Vibrionaceae</taxon>
        <taxon>Enterovibrio</taxon>
    </lineage>
</organism>
<dbReference type="Proteomes" id="UP000218160">
    <property type="component" value="Chromosome 1"/>
</dbReference>
<proteinExistence type="predicted"/>
<gene>
    <name evidence="1" type="ORF">BTN50_0650</name>
</gene>
<keyword evidence="2" id="KW-1185">Reference proteome</keyword>
<protein>
    <submittedName>
        <fullName evidence="1">Uncharacterized protein</fullName>
    </submittedName>
</protein>
<accession>A0A291B844</accession>
<name>A0A291B844_9GAMM</name>
<dbReference type="KEGG" id="elux:BTN50_0650"/>
<reference evidence="2" key="1">
    <citation type="submission" date="2017-04" db="EMBL/GenBank/DDBJ databases">
        <title>Genome evolution of the luminous symbionts of deep sea anglerfish.</title>
        <authorList>
            <person name="Hendry T.A."/>
        </authorList>
    </citation>
    <scope>NUCLEOTIDE SEQUENCE [LARGE SCALE GENOMIC DNA]</scope>
</reference>